<accession>A0AAW1VAH7</accession>
<sequence length="137" mass="15878">MRIHGLLRSSISILHYISFEGSIIRTLDRFMENIHIRLETHVLLVINLIDKDLKLTVGEDGEWNTMNGIQTMTNESSYQVTDLGPYTVYSFRVVAVSAMGASQPSKESYYMVTLREGEFKIDMKMIFDHWILLFQLL</sequence>
<proteinExistence type="predicted"/>
<feature type="domain" description="Fibronectin type-III" evidence="1">
    <location>
        <begin position="20"/>
        <end position="117"/>
    </location>
</feature>
<evidence type="ECO:0000313" key="2">
    <source>
        <dbReference type="EMBL" id="KAK9890031.1"/>
    </source>
</evidence>
<dbReference type="EMBL" id="JARQZJ010000124">
    <property type="protein sequence ID" value="KAK9890031.1"/>
    <property type="molecule type" value="Genomic_DNA"/>
</dbReference>
<dbReference type="SUPFAM" id="SSF49265">
    <property type="entry name" value="Fibronectin type III"/>
    <property type="match status" value="1"/>
</dbReference>
<organism evidence="2 3">
    <name type="scientific">Henosepilachna vigintioctopunctata</name>
    <dbReference type="NCBI Taxonomy" id="420089"/>
    <lineage>
        <taxon>Eukaryota</taxon>
        <taxon>Metazoa</taxon>
        <taxon>Ecdysozoa</taxon>
        <taxon>Arthropoda</taxon>
        <taxon>Hexapoda</taxon>
        <taxon>Insecta</taxon>
        <taxon>Pterygota</taxon>
        <taxon>Neoptera</taxon>
        <taxon>Endopterygota</taxon>
        <taxon>Coleoptera</taxon>
        <taxon>Polyphaga</taxon>
        <taxon>Cucujiformia</taxon>
        <taxon>Coccinelloidea</taxon>
        <taxon>Coccinellidae</taxon>
        <taxon>Epilachninae</taxon>
        <taxon>Epilachnini</taxon>
        <taxon>Henosepilachna</taxon>
    </lineage>
</organism>
<dbReference type="Gene3D" id="2.60.40.10">
    <property type="entry name" value="Immunoglobulins"/>
    <property type="match status" value="1"/>
</dbReference>
<protein>
    <recommendedName>
        <fullName evidence="1">Fibronectin type-III domain-containing protein</fullName>
    </recommendedName>
</protein>
<comment type="caution">
    <text evidence="2">The sequence shown here is derived from an EMBL/GenBank/DDBJ whole genome shotgun (WGS) entry which is preliminary data.</text>
</comment>
<name>A0AAW1VAH7_9CUCU</name>
<dbReference type="Pfam" id="PF00041">
    <property type="entry name" value="fn3"/>
    <property type="match status" value="1"/>
</dbReference>
<dbReference type="Proteomes" id="UP001431783">
    <property type="component" value="Unassembled WGS sequence"/>
</dbReference>
<reference evidence="2 3" key="1">
    <citation type="submission" date="2023-03" db="EMBL/GenBank/DDBJ databases">
        <title>Genome insight into feeding habits of ladybird beetles.</title>
        <authorList>
            <person name="Li H.-S."/>
            <person name="Huang Y.-H."/>
            <person name="Pang H."/>
        </authorList>
    </citation>
    <scope>NUCLEOTIDE SEQUENCE [LARGE SCALE GENOMIC DNA]</scope>
    <source>
        <strain evidence="2">SYSU_2023b</strain>
        <tissue evidence="2">Whole body</tissue>
    </source>
</reference>
<evidence type="ECO:0000259" key="1">
    <source>
        <dbReference type="PROSITE" id="PS50853"/>
    </source>
</evidence>
<dbReference type="InterPro" id="IPR003961">
    <property type="entry name" value="FN3_dom"/>
</dbReference>
<keyword evidence="3" id="KW-1185">Reference proteome</keyword>
<dbReference type="InterPro" id="IPR036116">
    <property type="entry name" value="FN3_sf"/>
</dbReference>
<gene>
    <name evidence="2" type="ORF">WA026_008838</name>
</gene>
<evidence type="ECO:0000313" key="3">
    <source>
        <dbReference type="Proteomes" id="UP001431783"/>
    </source>
</evidence>
<dbReference type="CDD" id="cd00063">
    <property type="entry name" value="FN3"/>
    <property type="match status" value="1"/>
</dbReference>
<dbReference type="AlphaFoldDB" id="A0AAW1VAH7"/>
<dbReference type="InterPro" id="IPR013783">
    <property type="entry name" value="Ig-like_fold"/>
</dbReference>
<dbReference type="PROSITE" id="PS50853">
    <property type="entry name" value="FN3"/>
    <property type="match status" value="1"/>
</dbReference>